<dbReference type="Proteomes" id="UP000887013">
    <property type="component" value="Unassembled WGS sequence"/>
</dbReference>
<sequence length="144" mass="16457">MYISGDWADYIGHGGKCRKLFPKKVEDKLLKLRESRSKSILYVNIAGVNKLLLDDLTRQVISTLDASPIRELKASTKKFKRSTSMQKKATKSLSETGAVGGGNLEIDEHLITSKRNETFMEMKEIRHRSYTIGYKEHVHRTRVC</sequence>
<comment type="caution">
    <text evidence="1">The sequence shown here is derived from an EMBL/GenBank/DDBJ whole genome shotgun (WGS) entry which is preliminary data.</text>
</comment>
<keyword evidence="2" id="KW-1185">Reference proteome</keyword>
<dbReference type="EMBL" id="BMAW01010452">
    <property type="protein sequence ID" value="GFT18851.1"/>
    <property type="molecule type" value="Genomic_DNA"/>
</dbReference>
<organism evidence="1 2">
    <name type="scientific">Nephila pilipes</name>
    <name type="common">Giant wood spider</name>
    <name type="synonym">Nephila maculata</name>
    <dbReference type="NCBI Taxonomy" id="299642"/>
    <lineage>
        <taxon>Eukaryota</taxon>
        <taxon>Metazoa</taxon>
        <taxon>Ecdysozoa</taxon>
        <taxon>Arthropoda</taxon>
        <taxon>Chelicerata</taxon>
        <taxon>Arachnida</taxon>
        <taxon>Araneae</taxon>
        <taxon>Araneomorphae</taxon>
        <taxon>Entelegynae</taxon>
        <taxon>Araneoidea</taxon>
        <taxon>Nephilidae</taxon>
        <taxon>Nephila</taxon>
    </lineage>
</organism>
<accession>A0A8X6NJR5</accession>
<evidence type="ECO:0000313" key="1">
    <source>
        <dbReference type="EMBL" id="GFT18851.1"/>
    </source>
</evidence>
<dbReference type="AlphaFoldDB" id="A0A8X6NJR5"/>
<name>A0A8X6NJR5_NEPPI</name>
<proteinExistence type="predicted"/>
<protein>
    <submittedName>
        <fullName evidence="1">Uncharacterized protein</fullName>
    </submittedName>
</protein>
<reference evidence="1" key="1">
    <citation type="submission" date="2020-08" db="EMBL/GenBank/DDBJ databases">
        <title>Multicomponent nature underlies the extraordinary mechanical properties of spider dragline silk.</title>
        <authorList>
            <person name="Kono N."/>
            <person name="Nakamura H."/>
            <person name="Mori M."/>
            <person name="Yoshida Y."/>
            <person name="Ohtoshi R."/>
            <person name="Malay A.D."/>
            <person name="Moran D.A.P."/>
            <person name="Tomita M."/>
            <person name="Numata K."/>
            <person name="Arakawa K."/>
        </authorList>
    </citation>
    <scope>NUCLEOTIDE SEQUENCE</scope>
</reference>
<evidence type="ECO:0000313" key="2">
    <source>
        <dbReference type="Proteomes" id="UP000887013"/>
    </source>
</evidence>
<gene>
    <name evidence="1" type="ORF">NPIL_232951</name>
</gene>